<dbReference type="Pfam" id="PF20585">
    <property type="entry name" value="Pectate_lyase_5"/>
    <property type="match status" value="1"/>
</dbReference>
<protein>
    <recommendedName>
        <fullName evidence="3">Bacterial Ig domain-containing protein</fullName>
    </recommendedName>
</protein>
<sequence length="900" mass="98727">MIQKMKVKFRYKIGAIILAIAVLGTIFLFGAESAVKPKTVKAMSDSISGDLSFEDHKALFQDSYLAANDAYNTKHGFDPLSGKVVTVDTFSSTTSSANQWGYGFVEAYQDEDVTKILMLNDINSPTSGSGNIGKRKSSIEIDGGGFKLLLYRRNLSIAEPASGTQSVFHMHDLTAAQSTDYSGSGGSEAAYRKSLIRGDNGIHGDGDISKNWYFRFGNVFTDYDASKYEGENRDYSTFVGRWARVNQSEVTMYGYNILVTGAENFYTGSIVVEDNTVWKGTNCGQNYSVVWFTTRQLDGSTGINGEFTIGKNAFVYLRNTTTGTGYPAIYDNYSTITVGEGSYYNANMQGRAVSNYDGTELNNRYPSKKFIAKENSHVNLLSRGNGSVVKLDYNNSSVNSDMTFTAEKNSEVFIYGSTTDGVISMAGNGNLFELDTPKMFEIRNNNTRSFLNISNNNTFRIKDSDINTWKNATALTNPADFVYEKVGHLTAVGPTITSSDNALQSSFTSNGFRRINGLNVPPKVVWDYVTDAEKSYRTRVSLGLIPTGQFDSNGVAIMTDSWALPGQGVVSIKDTYGNIRGPLAIQSDGYAKYTDTEFQKATFDMEGTATRGVSWIGDVDKTTVIDVTPPTPINLTKGKITTTDKSLSATGVEPNAKVYLSVNDGPLTAAGNANAAGEWTHSLGTAYPKNTKVQIYLEDNAADYPAGFNSTGLESIHVASGNRNPKTDVTYKDATFKAATTYIVEQATVKLHIRQVAVTSAAEKEILTTPTEGYLTIKNTNTINYNAHVNSGYELTDATDNDQVDFNSIVIELIDADNDGLLKLEPIIPAYYQNDGYIVSDINEKPSINTHTVQSGYYEYDFADGVYEKWITIYIKPNQTNIKPYSWDYKLNDIGTIKIP</sequence>
<reference evidence="1 2" key="2">
    <citation type="submission" date="2024-02" db="EMBL/GenBank/DDBJ databases">
        <title>The Genome Sequence of Enterococcus sp. DIV0159.</title>
        <authorList>
            <person name="Earl A."/>
            <person name="Manson A."/>
            <person name="Gilmore M."/>
            <person name="Sanders J."/>
            <person name="Shea T."/>
            <person name="Howe W."/>
            <person name="Livny J."/>
            <person name="Cuomo C."/>
            <person name="Neafsey D."/>
            <person name="Birren B."/>
        </authorList>
    </citation>
    <scope>NUCLEOTIDE SEQUENCE [LARGE SCALE GENOMIC DNA]</scope>
    <source>
        <strain evidence="1 2">665A</strain>
    </source>
</reference>
<reference evidence="1 2" key="1">
    <citation type="submission" date="2021-03" db="EMBL/GenBank/DDBJ databases">
        <authorList>
            <person name="Gilmore M.S."/>
            <person name="Schwartzman J."/>
            <person name="Van Tyne D."/>
            <person name="Martin M."/>
            <person name="Earl A.M."/>
            <person name="Manson A.L."/>
            <person name="Straub T."/>
            <person name="Salamzade R."/>
            <person name="Saavedra J."/>
            <person name="Lebreton F."/>
            <person name="Prichula J."/>
            <person name="Schaufler K."/>
            <person name="Gaca A."/>
            <person name="Sgardioli B."/>
            <person name="Wagenaar J."/>
            <person name="Strong T."/>
        </authorList>
    </citation>
    <scope>NUCLEOTIDE SEQUENCE [LARGE SCALE GENOMIC DNA]</scope>
    <source>
        <strain evidence="1 2">665A</strain>
    </source>
</reference>
<evidence type="ECO:0000313" key="2">
    <source>
        <dbReference type="Proteomes" id="UP000664357"/>
    </source>
</evidence>
<keyword evidence="2" id="KW-1185">Reference proteome</keyword>
<organism evidence="1 2">
    <name type="scientific">Candidatus Enterococcus ferrettii</name>
    <dbReference type="NCBI Taxonomy" id="2815324"/>
    <lineage>
        <taxon>Bacteria</taxon>
        <taxon>Bacillati</taxon>
        <taxon>Bacillota</taxon>
        <taxon>Bacilli</taxon>
        <taxon>Lactobacillales</taxon>
        <taxon>Enterococcaceae</taxon>
        <taxon>Enterococcus</taxon>
    </lineage>
</organism>
<evidence type="ECO:0008006" key="3">
    <source>
        <dbReference type="Google" id="ProtNLM"/>
    </source>
</evidence>
<comment type="caution">
    <text evidence="1">The sequence shown here is derived from an EMBL/GenBank/DDBJ whole genome shotgun (WGS) entry which is preliminary data.</text>
</comment>
<proteinExistence type="predicted"/>
<dbReference type="InterPro" id="IPR046776">
    <property type="entry name" value="Pectate_lyase_5"/>
</dbReference>
<dbReference type="EMBL" id="JAFREL020000002">
    <property type="protein sequence ID" value="MEO1770791.1"/>
    <property type="molecule type" value="Genomic_DNA"/>
</dbReference>
<evidence type="ECO:0000313" key="1">
    <source>
        <dbReference type="EMBL" id="MEO1770791.1"/>
    </source>
</evidence>
<gene>
    <name evidence="1" type="ORF">JZO67_002744</name>
</gene>
<name>A0ABV0EQ90_9ENTE</name>
<dbReference type="Proteomes" id="UP000664357">
    <property type="component" value="Unassembled WGS sequence"/>
</dbReference>
<accession>A0ABV0EQ90</accession>